<organism evidence="1 2">
    <name type="scientific">Sphingomonas hankookensis</name>
    <dbReference type="NCBI Taxonomy" id="563996"/>
    <lineage>
        <taxon>Bacteria</taxon>
        <taxon>Pseudomonadati</taxon>
        <taxon>Pseudomonadota</taxon>
        <taxon>Alphaproteobacteria</taxon>
        <taxon>Sphingomonadales</taxon>
        <taxon>Sphingomonadaceae</taxon>
        <taxon>Sphingomonas</taxon>
    </lineage>
</organism>
<dbReference type="RefSeq" id="WP_066692903.1">
    <property type="nucleotide sequence ID" value="NZ_CP117025.1"/>
</dbReference>
<evidence type="ECO:0000313" key="2">
    <source>
        <dbReference type="Proteomes" id="UP000076609"/>
    </source>
</evidence>
<dbReference type="Proteomes" id="UP000076609">
    <property type="component" value="Unassembled WGS sequence"/>
</dbReference>
<dbReference type="EMBL" id="LQQO01000037">
    <property type="protein sequence ID" value="KZE11219.1"/>
    <property type="molecule type" value="Genomic_DNA"/>
</dbReference>
<keyword evidence="2" id="KW-1185">Reference proteome</keyword>
<comment type="caution">
    <text evidence="1">The sequence shown here is derived from an EMBL/GenBank/DDBJ whole genome shotgun (WGS) entry which is preliminary data.</text>
</comment>
<evidence type="ECO:0000313" key="1">
    <source>
        <dbReference type="EMBL" id="KZE11219.1"/>
    </source>
</evidence>
<sequence length="181" mass="20071">MQQSNIGLHHQNFMLAVRREMGWPGFKPANDAIAFCSGRRMDLEVGSEMARIAQTLRKDAVYTSWANMAATAPLGFTIVYREMLTVDIVDRVVPYAANDDGPILFVSTRADEHFAVDRRGSLVRVPGKPKAIGTGRKLAMQRIRATAATMGDELLANNRFVPFGSDWSEPETPVETIVRFG</sequence>
<reference evidence="2" key="1">
    <citation type="submission" date="2016-01" db="EMBL/GenBank/DDBJ databases">
        <title>Draft genome of Chromobacterium sp. F49.</title>
        <authorList>
            <person name="Hong K.W."/>
        </authorList>
    </citation>
    <scope>NUCLEOTIDE SEQUENCE [LARGE SCALE GENOMIC DNA]</scope>
    <source>
        <strain evidence="2">CN3</strain>
    </source>
</reference>
<gene>
    <name evidence="1" type="ORF">AVT10_17160</name>
</gene>
<proteinExistence type="predicted"/>
<name>A0ABR5Y975_9SPHN</name>
<accession>A0ABR5Y975</accession>
<protein>
    <submittedName>
        <fullName evidence="1">Uncharacterized protein</fullName>
    </submittedName>
</protein>